<feature type="region of interest" description="Disordered" evidence="1">
    <location>
        <begin position="141"/>
        <end position="171"/>
    </location>
</feature>
<proteinExistence type="predicted"/>
<dbReference type="EMBL" id="JACAZF010000003">
    <property type="protein sequence ID" value="KAF7309306.1"/>
    <property type="molecule type" value="Genomic_DNA"/>
</dbReference>
<name>A0A8H6T1H1_9AGAR</name>
<dbReference type="RefSeq" id="XP_037222756.1">
    <property type="nucleotide sequence ID" value="XM_037359871.1"/>
</dbReference>
<evidence type="ECO:0000256" key="1">
    <source>
        <dbReference type="SAM" id="MobiDB-lite"/>
    </source>
</evidence>
<dbReference type="Proteomes" id="UP000636479">
    <property type="component" value="Unassembled WGS sequence"/>
</dbReference>
<protein>
    <submittedName>
        <fullName evidence="3">RING-type domain-containing protein</fullName>
    </submittedName>
</protein>
<accession>A0A8H6T1H1</accession>
<keyword evidence="2" id="KW-1133">Transmembrane helix</keyword>
<evidence type="ECO:0000256" key="2">
    <source>
        <dbReference type="SAM" id="Phobius"/>
    </source>
</evidence>
<feature type="compositionally biased region" description="Low complexity" evidence="1">
    <location>
        <begin position="143"/>
        <end position="165"/>
    </location>
</feature>
<evidence type="ECO:0000313" key="3">
    <source>
        <dbReference type="EMBL" id="KAF7309306.1"/>
    </source>
</evidence>
<organism evidence="3 4">
    <name type="scientific">Mycena indigotica</name>
    <dbReference type="NCBI Taxonomy" id="2126181"/>
    <lineage>
        <taxon>Eukaryota</taxon>
        <taxon>Fungi</taxon>
        <taxon>Dikarya</taxon>
        <taxon>Basidiomycota</taxon>
        <taxon>Agaricomycotina</taxon>
        <taxon>Agaricomycetes</taxon>
        <taxon>Agaricomycetidae</taxon>
        <taxon>Agaricales</taxon>
        <taxon>Marasmiineae</taxon>
        <taxon>Mycenaceae</taxon>
        <taxon>Mycena</taxon>
    </lineage>
</organism>
<dbReference type="GeneID" id="59342387"/>
<dbReference type="OrthoDB" id="6270329at2759"/>
<comment type="caution">
    <text evidence="3">The sequence shown here is derived from an EMBL/GenBank/DDBJ whole genome shotgun (WGS) entry which is preliminary data.</text>
</comment>
<evidence type="ECO:0000313" key="4">
    <source>
        <dbReference type="Proteomes" id="UP000636479"/>
    </source>
</evidence>
<feature type="region of interest" description="Disordered" evidence="1">
    <location>
        <begin position="33"/>
        <end position="69"/>
    </location>
</feature>
<sequence>MASPRKAKKAMKLAMPTYAPEVEYSLNLGAESDYSRAATPQPSDGEGPVTRRRKAVDQSQSREQRMRLSTAYDEKGHLKIAERGRREALLDCGICDETAVDPVRTECCRALFCREHIDAWIYGPAATGLCPSCEKPCVVSHNTSSSSPSRTPSLSPSRSRTPTRPATKLRPKYRQSLVPGFPELMRVLCGIALLVLLGVLSRRYGAATTSE</sequence>
<dbReference type="SUPFAM" id="SSF57850">
    <property type="entry name" value="RING/U-box"/>
    <property type="match status" value="1"/>
</dbReference>
<keyword evidence="2" id="KW-0812">Transmembrane</keyword>
<gene>
    <name evidence="3" type="ORF">MIND_00300900</name>
</gene>
<reference evidence="3" key="1">
    <citation type="submission" date="2020-05" db="EMBL/GenBank/DDBJ databases">
        <title>Mycena genomes resolve the evolution of fungal bioluminescence.</title>
        <authorList>
            <person name="Tsai I.J."/>
        </authorList>
    </citation>
    <scope>NUCLEOTIDE SEQUENCE</scope>
    <source>
        <strain evidence="3">171206Taipei</strain>
    </source>
</reference>
<dbReference type="InterPro" id="IPR013083">
    <property type="entry name" value="Znf_RING/FYVE/PHD"/>
</dbReference>
<dbReference type="AlphaFoldDB" id="A0A8H6T1H1"/>
<feature type="transmembrane region" description="Helical" evidence="2">
    <location>
        <begin position="184"/>
        <end position="201"/>
    </location>
</feature>
<keyword evidence="2" id="KW-0472">Membrane</keyword>
<feature type="compositionally biased region" description="Basic and acidic residues" evidence="1">
    <location>
        <begin position="60"/>
        <end position="69"/>
    </location>
</feature>
<keyword evidence="4" id="KW-1185">Reference proteome</keyword>
<dbReference type="Gene3D" id="3.30.40.10">
    <property type="entry name" value="Zinc/RING finger domain, C3HC4 (zinc finger)"/>
    <property type="match status" value="1"/>
</dbReference>